<reference evidence="2 3" key="1">
    <citation type="submission" date="2019-10" db="EMBL/GenBank/DDBJ databases">
        <title>Poseidonibacter ostreae sp. nov., isolated from the gut of the Ostrea denselamellosa.</title>
        <authorList>
            <person name="Choi A."/>
        </authorList>
    </citation>
    <scope>NUCLEOTIDE SEQUENCE [LARGE SCALE GENOMIC DNA]</scope>
    <source>
        <strain evidence="2 3">SJOD-M-33</strain>
    </source>
</reference>
<organism evidence="2 3">
    <name type="scientific">Poseidonibacter ostreae</name>
    <dbReference type="NCBI Taxonomy" id="2654171"/>
    <lineage>
        <taxon>Bacteria</taxon>
        <taxon>Pseudomonadati</taxon>
        <taxon>Campylobacterota</taxon>
        <taxon>Epsilonproteobacteria</taxon>
        <taxon>Campylobacterales</taxon>
        <taxon>Arcobacteraceae</taxon>
        <taxon>Poseidonibacter</taxon>
    </lineage>
</organism>
<evidence type="ECO:0000313" key="2">
    <source>
        <dbReference type="EMBL" id="KAB7887415.1"/>
    </source>
</evidence>
<keyword evidence="1" id="KW-0812">Transmembrane</keyword>
<gene>
    <name evidence="2" type="ORF">GBG19_10680</name>
</gene>
<comment type="caution">
    <text evidence="2">The sequence shown here is derived from an EMBL/GenBank/DDBJ whole genome shotgun (WGS) entry which is preliminary data.</text>
</comment>
<evidence type="ECO:0000256" key="1">
    <source>
        <dbReference type="SAM" id="Phobius"/>
    </source>
</evidence>
<dbReference type="Proteomes" id="UP000472839">
    <property type="component" value="Unassembled WGS sequence"/>
</dbReference>
<accession>A0A6L4WRJ5</accession>
<keyword evidence="1" id="KW-1133">Transmembrane helix</keyword>
<evidence type="ECO:0000313" key="3">
    <source>
        <dbReference type="Proteomes" id="UP000472839"/>
    </source>
</evidence>
<dbReference type="EMBL" id="WFKK01000032">
    <property type="protein sequence ID" value="KAB7887415.1"/>
    <property type="molecule type" value="Genomic_DNA"/>
</dbReference>
<sequence>MLVHKYYMQKTMKKRSIFGVFANVGLNFLLIPLYGAIGAAFSTLATLFIIYYVYDLFDKELWKFYKLKLKCFLPINLKE</sequence>
<feature type="transmembrane region" description="Helical" evidence="1">
    <location>
        <begin position="21"/>
        <end position="54"/>
    </location>
</feature>
<protein>
    <submittedName>
        <fullName evidence="2">Uncharacterized protein</fullName>
    </submittedName>
</protein>
<proteinExistence type="predicted"/>
<name>A0A6L4WRJ5_9BACT</name>
<keyword evidence="1" id="KW-0472">Membrane</keyword>
<dbReference type="AlphaFoldDB" id="A0A6L4WRJ5"/>